<organism evidence="12 13">
    <name type="scientific">Marine Group III euryarchaeote CG-Epi4</name>
    <dbReference type="NCBI Taxonomy" id="1888998"/>
    <lineage>
        <taxon>Archaea</taxon>
        <taxon>Methanobacteriati</taxon>
        <taxon>Thermoplasmatota</taxon>
        <taxon>Thermoplasmata</taxon>
        <taxon>Candidatus Thermoprofundales</taxon>
    </lineage>
</organism>
<dbReference type="NCBIfam" id="TIGR00519">
    <property type="entry name" value="asnASE_I"/>
    <property type="match status" value="1"/>
</dbReference>
<gene>
    <name evidence="5" type="primary">gatD</name>
    <name evidence="12" type="ORF">BEU01_02365</name>
</gene>
<dbReference type="SMART" id="SM00870">
    <property type="entry name" value="Asparaginase"/>
    <property type="match status" value="1"/>
</dbReference>
<proteinExistence type="inferred from homology"/>
<dbReference type="AlphaFoldDB" id="A0A1J5UB90"/>
<dbReference type="PROSITE" id="PS51732">
    <property type="entry name" value="ASN_GLN_ASE_3"/>
    <property type="match status" value="1"/>
</dbReference>
<evidence type="ECO:0000256" key="7">
    <source>
        <dbReference type="PROSITE-ProRule" id="PRU10100"/>
    </source>
</evidence>
<evidence type="ECO:0000313" key="13">
    <source>
        <dbReference type="Proteomes" id="UP000183375"/>
    </source>
</evidence>
<name>A0A1J5UB90_9ARCH</name>
<feature type="domain" description="GatD N-terminal" evidence="11">
    <location>
        <begin position="15"/>
        <end position="67"/>
    </location>
</feature>
<feature type="domain" description="L-asparaginase N-terminal" evidence="9">
    <location>
        <begin position="89"/>
        <end position="280"/>
    </location>
</feature>
<dbReference type="EMBL" id="MIYX01000004">
    <property type="protein sequence ID" value="OIR21558.1"/>
    <property type="molecule type" value="Genomic_DNA"/>
</dbReference>
<dbReference type="InterPro" id="IPR027473">
    <property type="entry name" value="L-asparaginase_C"/>
</dbReference>
<comment type="caution">
    <text evidence="12">The sequence shown here is derived from an EMBL/GenBank/DDBJ whole genome shotgun (WGS) entry which is preliminary data.</text>
</comment>
<dbReference type="GO" id="GO:0004067">
    <property type="term" value="F:asparaginase activity"/>
    <property type="evidence" value="ECO:0007669"/>
    <property type="project" value="UniProtKB-UniRule"/>
</dbReference>
<dbReference type="PRINTS" id="PR00139">
    <property type="entry name" value="ASNGLNASE"/>
</dbReference>
<dbReference type="EC" id="6.3.5.-" evidence="5 8"/>
<dbReference type="NCBIfam" id="NF003217">
    <property type="entry name" value="PRK04183.1"/>
    <property type="match status" value="1"/>
</dbReference>
<dbReference type="InterPro" id="IPR037222">
    <property type="entry name" value="GatD_N_sf"/>
</dbReference>
<comment type="catalytic activity">
    <reaction evidence="5 8">
        <text>L-glutamyl-tRNA(Gln) + L-glutamine + ATP + H2O = L-glutaminyl-tRNA(Gln) + L-glutamate + ADP + phosphate + H(+)</text>
        <dbReference type="Rhea" id="RHEA:17521"/>
        <dbReference type="Rhea" id="RHEA-COMP:9681"/>
        <dbReference type="Rhea" id="RHEA-COMP:9684"/>
        <dbReference type="ChEBI" id="CHEBI:15377"/>
        <dbReference type="ChEBI" id="CHEBI:15378"/>
        <dbReference type="ChEBI" id="CHEBI:29985"/>
        <dbReference type="ChEBI" id="CHEBI:30616"/>
        <dbReference type="ChEBI" id="CHEBI:43474"/>
        <dbReference type="ChEBI" id="CHEBI:58359"/>
        <dbReference type="ChEBI" id="CHEBI:78520"/>
        <dbReference type="ChEBI" id="CHEBI:78521"/>
        <dbReference type="ChEBI" id="CHEBI:456216"/>
    </reaction>
</comment>
<protein>
    <recommendedName>
        <fullName evidence="5 8">Glutamyl-tRNA(Gln) amidotransferase subunit D</fullName>
        <shortName evidence="5">Glu-ADT subunit D</shortName>
        <ecNumber evidence="5 8">6.3.5.-</ecNumber>
    </recommendedName>
</protein>
<dbReference type="GO" id="GO:0050567">
    <property type="term" value="F:glutaminyl-tRNA synthase (glutamine-hydrolyzing) activity"/>
    <property type="evidence" value="ECO:0007669"/>
    <property type="project" value="UniProtKB-UniRule"/>
</dbReference>
<dbReference type="InterPro" id="IPR006034">
    <property type="entry name" value="Asparaginase/glutaminase-like"/>
</dbReference>
<comment type="similarity">
    <text evidence="5 8">Belongs to the asparaginase 1 family. GatD subfamily.</text>
</comment>
<sequence>MPQLAEKFISDNGANIYDKVKITNKEQTLEGIVMPRNKFSGEHIIVLKLDNGYNIGVSTEDAEISIIEKAKEKQSSKLVNEKNEKLKDITILGTGGTIASFVDYKTGAVSPAITAEQLVNSVSSLKEIANIEAEPLLSLASEDMQPKHWEQMAVKVEEIHSKKNHGIIIGHGTDTMGYSAAALSFQLPELSNPVIFTGSQRSPDRPSSDAHLNLEGAAKAAMTDLGEVSIAMHETTDDLNVAIWRGNRTRKNHSSKRNAFTSLNDEPIGIVGENIEWKGKYKPISDKTIIRSGFDENIAMVWAHPGFKAEDWESTVSSKKGVVIAGTGLGHINSNLLDSIRKTAKDIPVAMSTQCLAGTTNLNVYRNGRELLEKGVVETYDTLPETSLVKMMWLTKHEPDKVEELMGKNIVGELSNTRKLI</sequence>
<dbReference type="InterPro" id="IPR040919">
    <property type="entry name" value="Asparaginase_C"/>
</dbReference>
<dbReference type="GO" id="GO:0006412">
    <property type="term" value="P:translation"/>
    <property type="evidence" value="ECO:0007669"/>
    <property type="project" value="UniProtKB-UniRule"/>
</dbReference>
<evidence type="ECO:0000259" key="11">
    <source>
        <dbReference type="Pfam" id="PF18195"/>
    </source>
</evidence>
<comment type="subunit">
    <text evidence="5 8">Heterodimer of GatD and GatE.</text>
</comment>
<evidence type="ECO:0000256" key="4">
    <source>
        <dbReference type="ARBA" id="ARBA00022917"/>
    </source>
</evidence>
<keyword evidence="4 5" id="KW-0648">Protein biosynthesis</keyword>
<dbReference type="Gene3D" id="2.30.30.520">
    <property type="match status" value="1"/>
</dbReference>
<dbReference type="Gene3D" id="3.40.50.1170">
    <property type="entry name" value="L-asparaginase, N-terminal domain"/>
    <property type="match status" value="1"/>
</dbReference>
<keyword evidence="3 5" id="KW-0067">ATP-binding</keyword>
<dbReference type="InterPro" id="IPR011878">
    <property type="entry name" value="GatD"/>
</dbReference>
<dbReference type="PANTHER" id="PTHR11707:SF28">
    <property type="entry name" value="60 KDA LYSOPHOSPHOLIPASE"/>
    <property type="match status" value="1"/>
</dbReference>
<evidence type="ECO:0000313" key="12">
    <source>
        <dbReference type="EMBL" id="OIR21558.1"/>
    </source>
</evidence>
<keyword evidence="12" id="KW-0808">Transferase</keyword>
<keyword evidence="1 5" id="KW-0436">Ligase</keyword>
<keyword evidence="2 5" id="KW-0547">Nucleotide-binding</keyword>
<evidence type="ECO:0000256" key="2">
    <source>
        <dbReference type="ARBA" id="ARBA00022741"/>
    </source>
</evidence>
<dbReference type="PIRSF" id="PIRSF001220">
    <property type="entry name" value="L-ASNase_gatD"/>
    <property type="match status" value="1"/>
</dbReference>
<dbReference type="PROSITE" id="PS00917">
    <property type="entry name" value="ASN_GLN_ASE_2"/>
    <property type="match status" value="1"/>
</dbReference>
<accession>A0A1J5UB90</accession>
<evidence type="ECO:0000256" key="3">
    <source>
        <dbReference type="ARBA" id="ARBA00022840"/>
    </source>
</evidence>
<dbReference type="InterPro" id="IPR006033">
    <property type="entry name" value="AsnA_fam"/>
</dbReference>
<comment type="function">
    <text evidence="5 8">Allows the formation of correctly charged Gln-tRNA(Gln) through the transamidation of misacylated Glu-tRNA(Gln) in organisms which lack glutaminyl-tRNA synthetase. The reaction takes place in the presence of glutamine and ATP through an activated gamma-phospho-Glu-tRNA(Gln). The GatDE system is specific for glutamate and does not act on aspartate.</text>
</comment>
<dbReference type="SFLD" id="SFLDS00057">
    <property type="entry name" value="Glutaminase/Asparaginase"/>
    <property type="match status" value="1"/>
</dbReference>
<evidence type="ECO:0000256" key="1">
    <source>
        <dbReference type="ARBA" id="ARBA00022598"/>
    </source>
</evidence>
<feature type="active site" evidence="5 6">
    <location>
        <position position="97"/>
    </location>
</feature>
<dbReference type="GO" id="GO:0006450">
    <property type="term" value="P:regulation of translational fidelity"/>
    <property type="evidence" value="ECO:0007669"/>
    <property type="project" value="InterPro"/>
</dbReference>
<dbReference type="Gene3D" id="3.40.50.40">
    <property type="match status" value="1"/>
</dbReference>
<dbReference type="PROSITE" id="PS00144">
    <property type="entry name" value="ASN_GLN_ASE_1"/>
    <property type="match status" value="1"/>
</dbReference>
<dbReference type="Pfam" id="PF17763">
    <property type="entry name" value="Asparaginase_C"/>
    <property type="match status" value="1"/>
</dbReference>
<dbReference type="GO" id="GO:0016740">
    <property type="term" value="F:transferase activity"/>
    <property type="evidence" value="ECO:0007669"/>
    <property type="project" value="UniProtKB-KW"/>
</dbReference>
<dbReference type="SUPFAM" id="SSF141300">
    <property type="entry name" value="GatD N-terminal domain-like"/>
    <property type="match status" value="1"/>
</dbReference>
<feature type="active site" evidence="5">
    <location>
        <position position="174"/>
    </location>
</feature>
<evidence type="ECO:0000256" key="5">
    <source>
        <dbReference type="HAMAP-Rule" id="MF_00586"/>
    </source>
</evidence>
<feature type="active site" evidence="5">
    <location>
        <position position="251"/>
    </location>
</feature>
<feature type="domain" description="Asparaginase/glutaminase C-terminal" evidence="10">
    <location>
        <begin position="297"/>
        <end position="401"/>
    </location>
</feature>
<dbReference type="PANTHER" id="PTHR11707">
    <property type="entry name" value="L-ASPARAGINASE"/>
    <property type="match status" value="1"/>
</dbReference>
<dbReference type="Proteomes" id="UP000183375">
    <property type="component" value="Unassembled WGS sequence"/>
</dbReference>
<dbReference type="InterPro" id="IPR027475">
    <property type="entry name" value="Asparaginase/glutaminase_AS2"/>
</dbReference>
<dbReference type="Pfam" id="PF18195">
    <property type="entry name" value="GatD_N"/>
    <property type="match status" value="1"/>
</dbReference>
<dbReference type="GO" id="GO:0006520">
    <property type="term" value="P:amino acid metabolic process"/>
    <property type="evidence" value="ECO:0007669"/>
    <property type="project" value="InterPro"/>
</dbReference>
<evidence type="ECO:0000256" key="8">
    <source>
        <dbReference type="RuleBase" id="RU004457"/>
    </source>
</evidence>
<dbReference type="InterPro" id="IPR027474">
    <property type="entry name" value="L-asparaginase_N"/>
</dbReference>
<reference evidence="12 13" key="1">
    <citation type="submission" date="2016-08" db="EMBL/GenBank/DDBJ databases">
        <title>New Insights into Marine Group III Euryarchaeota, from dark to light.</title>
        <authorList>
            <person name="Haro-Moreno J.M."/>
            <person name="Rodriguez-Valera F."/>
            <person name="Lopez-Garcia P."/>
            <person name="Moreira D."/>
            <person name="Martin-Cuadrado A.B."/>
        </authorList>
    </citation>
    <scope>NUCLEOTIDE SEQUENCE [LARGE SCALE GENOMIC DNA]</scope>
    <source>
        <strain evidence="12">CG-Epi4</strain>
    </source>
</reference>
<dbReference type="InterPro" id="IPR040918">
    <property type="entry name" value="GatD_N"/>
</dbReference>
<evidence type="ECO:0000256" key="6">
    <source>
        <dbReference type="PROSITE-ProRule" id="PRU10099"/>
    </source>
</evidence>
<dbReference type="GO" id="GO:0005524">
    <property type="term" value="F:ATP binding"/>
    <property type="evidence" value="ECO:0007669"/>
    <property type="project" value="UniProtKB-KW"/>
</dbReference>
<dbReference type="InterPro" id="IPR036152">
    <property type="entry name" value="Asp/glu_Ase-like_sf"/>
</dbReference>
<feature type="active site" evidence="5 7">
    <location>
        <position position="173"/>
    </location>
</feature>
<dbReference type="Pfam" id="PF00710">
    <property type="entry name" value="Asparaginase"/>
    <property type="match status" value="1"/>
</dbReference>
<dbReference type="HAMAP" id="MF_00586">
    <property type="entry name" value="GatD"/>
    <property type="match status" value="1"/>
</dbReference>
<evidence type="ECO:0000259" key="9">
    <source>
        <dbReference type="Pfam" id="PF00710"/>
    </source>
</evidence>
<dbReference type="SUPFAM" id="SSF53774">
    <property type="entry name" value="Glutaminase/Asparaginase"/>
    <property type="match status" value="1"/>
</dbReference>
<dbReference type="InterPro" id="IPR037152">
    <property type="entry name" value="L-asparaginase_N_sf"/>
</dbReference>
<dbReference type="InterPro" id="IPR020827">
    <property type="entry name" value="Asparaginase/glutaminase_AS1"/>
</dbReference>
<evidence type="ECO:0000259" key="10">
    <source>
        <dbReference type="Pfam" id="PF17763"/>
    </source>
</evidence>
<dbReference type="NCBIfam" id="TIGR02153">
    <property type="entry name" value="gatD_arch"/>
    <property type="match status" value="1"/>
</dbReference>
<dbReference type="PIRSF" id="PIRSF500175">
    <property type="entry name" value="Glu_ADT_D"/>
    <property type="match status" value="1"/>
</dbReference>